<protein>
    <submittedName>
        <fullName evidence="1">Uncharacterized protein</fullName>
    </submittedName>
</protein>
<dbReference type="SUPFAM" id="SSF75169">
    <property type="entry name" value="DsrEFH-like"/>
    <property type="match status" value="1"/>
</dbReference>
<accession>A0A3B0V1I8</accession>
<reference evidence="1" key="1">
    <citation type="submission" date="2018-06" db="EMBL/GenBank/DDBJ databases">
        <authorList>
            <person name="Zhirakovskaya E."/>
        </authorList>
    </citation>
    <scope>NUCLEOTIDE SEQUENCE</scope>
</reference>
<dbReference type="EMBL" id="UOEW01000069">
    <property type="protein sequence ID" value="VAW34273.1"/>
    <property type="molecule type" value="Genomic_DNA"/>
</dbReference>
<sequence>MSYQTLHQCNYCILSKIDTYLDLVGSDDGIVFYTDTMTRLQHNKLKNNPKIKHNDIYFIIDNNHDNLPTISYSDWVDLVDMSNRTFTWK</sequence>
<evidence type="ECO:0000313" key="1">
    <source>
        <dbReference type="EMBL" id="VAW34273.1"/>
    </source>
</evidence>
<proteinExistence type="predicted"/>
<gene>
    <name evidence="1" type="ORF">MNBD_GAMMA01-1581</name>
</gene>
<dbReference type="InterPro" id="IPR027396">
    <property type="entry name" value="DsrEFH-like"/>
</dbReference>
<name>A0A3B0V1I8_9ZZZZ</name>
<organism evidence="1">
    <name type="scientific">hydrothermal vent metagenome</name>
    <dbReference type="NCBI Taxonomy" id="652676"/>
    <lineage>
        <taxon>unclassified sequences</taxon>
        <taxon>metagenomes</taxon>
        <taxon>ecological metagenomes</taxon>
    </lineage>
</organism>
<dbReference type="AlphaFoldDB" id="A0A3B0V1I8"/>